<evidence type="ECO:0000256" key="6">
    <source>
        <dbReference type="SAM" id="SignalP"/>
    </source>
</evidence>
<keyword evidence="4" id="KW-0472">Membrane</keyword>
<keyword evidence="3" id="KW-1133">Transmembrane helix</keyword>
<evidence type="ECO:0000256" key="5">
    <source>
        <dbReference type="SAM" id="Coils"/>
    </source>
</evidence>
<feature type="signal peptide" evidence="6">
    <location>
        <begin position="1"/>
        <end position="22"/>
    </location>
</feature>
<dbReference type="PANTHER" id="PTHR31448">
    <property type="entry name" value="MYOSIN-BINDING PROTEIN 2"/>
    <property type="match status" value="1"/>
</dbReference>
<proteinExistence type="predicted"/>
<dbReference type="EMBL" id="SZYD01000001">
    <property type="protein sequence ID" value="KAD7478511.1"/>
    <property type="molecule type" value="Genomic_DNA"/>
</dbReference>
<evidence type="ECO:0000259" key="7">
    <source>
        <dbReference type="Pfam" id="PF04576"/>
    </source>
</evidence>
<keyword evidence="2" id="KW-0812">Transmembrane</keyword>
<dbReference type="GO" id="GO:0080115">
    <property type="term" value="F:myosin XI tail binding"/>
    <property type="evidence" value="ECO:0007669"/>
    <property type="project" value="UniProtKB-ARBA"/>
</dbReference>
<feature type="coiled-coil region" evidence="5">
    <location>
        <begin position="312"/>
        <end position="339"/>
    </location>
</feature>
<evidence type="ECO:0000256" key="1">
    <source>
        <dbReference type="ARBA" id="ARBA00004167"/>
    </source>
</evidence>
<comment type="caution">
    <text evidence="8">The sequence shown here is derived from an EMBL/GenBank/DDBJ whole genome shotgun (WGS) entry which is preliminary data.</text>
</comment>
<keyword evidence="6" id="KW-0732">Signal</keyword>
<dbReference type="Pfam" id="PF04576">
    <property type="entry name" value="Zein-binding"/>
    <property type="match status" value="1"/>
</dbReference>
<evidence type="ECO:0000256" key="4">
    <source>
        <dbReference type="ARBA" id="ARBA00023136"/>
    </source>
</evidence>
<dbReference type="AlphaFoldDB" id="A0A5N6Q3G3"/>
<protein>
    <recommendedName>
        <fullName evidence="7">GTD-binding domain-containing protein</fullName>
    </recommendedName>
</protein>
<name>A0A5N6Q3G3_9ASTR</name>
<organism evidence="8 9">
    <name type="scientific">Mikania micrantha</name>
    <name type="common">bitter vine</name>
    <dbReference type="NCBI Taxonomy" id="192012"/>
    <lineage>
        <taxon>Eukaryota</taxon>
        <taxon>Viridiplantae</taxon>
        <taxon>Streptophyta</taxon>
        <taxon>Embryophyta</taxon>
        <taxon>Tracheophyta</taxon>
        <taxon>Spermatophyta</taxon>
        <taxon>Magnoliopsida</taxon>
        <taxon>eudicotyledons</taxon>
        <taxon>Gunneridae</taxon>
        <taxon>Pentapetalae</taxon>
        <taxon>asterids</taxon>
        <taxon>campanulids</taxon>
        <taxon>Asterales</taxon>
        <taxon>Asteraceae</taxon>
        <taxon>Asteroideae</taxon>
        <taxon>Heliantheae alliance</taxon>
        <taxon>Eupatorieae</taxon>
        <taxon>Mikania</taxon>
    </lineage>
</organism>
<dbReference type="PANTHER" id="PTHR31448:SF52">
    <property type="entry name" value="MYOSIN-BINDING PROTEIN"/>
    <property type="match status" value="1"/>
</dbReference>
<evidence type="ECO:0000313" key="8">
    <source>
        <dbReference type="EMBL" id="KAD7478511.1"/>
    </source>
</evidence>
<comment type="subcellular location">
    <subcellularLocation>
        <location evidence="1">Membrane</location>
        <topology evidence="1">Single-pass membrane protein</topology>
    </subcellularLocation>
</comment>
<evidence type="ECO:0000256" key="3">
    <source>
        <dbReference type="ARBA" id="ARBA00022989"/>
    </source>
</evidence>
<evidence type="ECO:0000256" key="2">
    <source>
        <dbReference type="ARBA" id="ARBA00022692"/>
    </source>
</evidence>
<evidence type="ECO:0000313" key="9">
    <source>
        <dbReference type="Proteomes" id="UP000326396"/>
    </source>
</evidence>
<dbReference type="InterPro" id="IPR039306">
    <property type="entry name" value="MYOB"/>
</dbReference>
<keyword evidence="5" id="KW-0175">Coiled coil</keyword>
<feature type="chain" id="PRO_5024438853" description="GTD-binding domain-containing protein" evidence="6">
    <location>
        <begin position="23"/>
        <end position="344"/>
    </location>
</feature>
<gene>
    <name evidence="8" type="ORF">E3N88_01647</name>
</gene>
<keyword evidence="9" id="KW-1185">Reference proteome</keyword>
<reference evidence="8 9" key="1">
    <citation type="submission" date="2019-05" db="EMBL/GenBank/DDBJ databases">
        <title>Mikania micrantha, genome provides insights into the molecular mechanism of rapid growth.</title>
        <authorList>
            <person name="Liu B."/>
        </authorList>
    </citation>
    <scope>NUCLEOTIDE SEQUENCE [LARGE SCALE GENOMIC DNA]</scope>
    <source>
        <strain evidence="8">NLD-2019</strain>
        <tissue evidence="8">Leaf</tissue>
    </source>
</reference>
<dbReference type="GO" id="GO:0016020">
    <property type="term" value="C:membrane"/>
    <property type="evidence" value="ECO:0007669"/>
    <property type="project" value="UniProtKB-SubCell"/>
</dbReference>
<dbReference type="Proteomes" id="UP000326396">
    <property type="component" value="Linkage Group LG1"/>
</dbReference>
<sequence length="344" mass="39287">MAGRSSTSLLLILSLILMIAFADLAQIANRDVRIGARQHRTRSHVCSSAKNVALNACACQLAFMETNSRVLATTTGRLRRANQSVLDFYVLKRRHPWKTGSKPRKLRTRSANTCGHRRVDGRWIGQSNGANIPTTIPPMVLKERKVCDLLQSYTPPVFGVPSLIINLFDPNNTVNPYQNIVCEAHAAEFLNNYDYPDHQKMHGCVCRNRKGSCCNMNFHTMSVDRSFNSVSKITSNYQGNEMVDLKSPYMQVFDQIIPLEWTDSSTSCSRSSTLNGDQVEPRLQEEKVTLHIEYIRNQRMMDEQAEHGHEVLQLLNELVMKLKKDKFELENELDRKTQRESFTH</sequence>
<dbReference type="InterPro" id="IPR007656">
    <property type="entry name" value="GTD-bd"/>
</dbReference>
<accession>A0A5N6Q3G3</accession>
<dbReference type="OrthoDB" id="1888939at2759"/>
<feature type="domain" description="GTD-binding" evidence="7">
    <location>
        <begin position="282"/>
        <end position="333"/>
    </location>
</feature>